<comment type="caution">
    <text evidence="1">The sequence shown here is derived from an EMBL/GenBank/DDBJ whole genome shotgun (WGS) entry which is preliminary data.</text>
</comment>
<gene>
    <name evidence="1" type="ORF">F0A16_20515</name>
</gene>
<accession>A0A640W767</accession>
<evidence type="ECO:0000313" key="2">
    <source>
        <dbReference type="Proteomes" id="UP000466024"/>
    </source>
</evidence>
<reference evidence="1 2" key="1">
    <citation type="submission" date="2019-08" db="EMBL/GenBank/DDBJ databases">
        <title>Bioinformatics analysis of the strain L3 and L5.</title>
        <authorList>
            <person name="Li X."/>
        </authorList>
    </citation>
    <scope>NUCLEOTIDE SEQUENCE [LARGE SCALE GENOMIC DNA]</scope>
    <source>
        <strain evidence="1 2">L3</strain>
    </source>
</reference>
<evidence type="ECO:0000313" key="1">
    <source>
        <dbReference type="EMBL" id="KAA0015475.1"/>
    </source>
</evidence>
<proteinExistence type="predicted"/>
<protein>
    <submittedName>
        <fullName evidence="1">Uncharacterized protein</fullName>
    </submittedName>
</protein>
<dbReference type="RefSeq" id="WP_149437761.1">
    <property type="nucleotide sequence ID" value="NZ_VTPX01000021.1"/>
</dbReference>
<sequence>MTMTPLAHPHPPLALQVRQRIHLQSQQALAMANGVDALAQRAVENGEASYDQLQHIALLSAMMADHVRQLSSQCAEISYPAAND</sequence>
<dbReference type="AlphaFoldDB" id="A0A640W767"/>
<dbReference type="EMBL" id="VTPX01000021">
    <property type="protein sequence ID" value="KAA0015475.1"/>
    <property type="molecule type" value="Genomic_DNA"/>
</dbReference>
<keyword evidence="2" id="KW-1185">Reference proteome</keyword>
<name>A0A640W767_9GAMM</name>
<dbReference type="Proteomes" id="UP000466024">
    <property type="component" value="Unassembled WGS sequence"/>
</dbReference>
<organism evidence="1 2">
    <name type="scientific">Salinicola corii</name>
    <dbReference type="NCBI Taxonomy" id="2606937"/>
    <lineage>
        <taxon>Bacteria</taxon>
        <taxon>Pseudomonadati</taxon>
        <taxon>Pseudomonadota</taxon>
        <taxon>Gammaproteobacteria</taxon>
        <taxon>Oceanospirillales</taxon>
        <taxon>Halomonadaceae</taxon>
        <taxon>Salinicola</taxon>
    </lineage>
</organism>